<sequence length="170" mass="19244">MPCGIPQGSIMGALLYLTYTYDLSCTEDVLTGTYANDTAVLADDAAPLDASLKLQKSLNKILESLKDWRIKANESKSIHVPFILRRETCPEVQLNQVNIPQLGRKVLKHVPRQTAHVDQTHFGWKALGQLLRKSYWLMNRKSQATALQSHPETDMDIWLTTVEHCLKLQC</sequence>
<dbReference type="OrthoDB" id="415068at2759"/>
<keyword evidence="1" id="KW-0808">Transferase</keyword>
<comment type="caution">
    <text evidence="1">The sequence shown here is derived from an EMBL/GenBank/DDBJ whole genome shotgun (WGS) entry which is preliminary data.</text>
</comment>
<keyword evidence="1" id="KW-0695">RNA-directed DNA polymerase</keyword>
<dbReference type="STRING" id="151549.A0A4C1YZD3"/>
<evidence type="ECO:0000313" key="1">
    <source>
        <dbReference type="EMBL" id="GBP80303.1"/>
    </source>
</evidence>
<name>A0A4C1YZD3_EUMVA</name>
<evidence type="ECO:0000313" key="2">
    <source>
        <dbReference type="Proteomes" id="UP000299102"/>
    </source>
</evidence>
<dbReference type="EMBL" id="BGZK01001455">
    <property type="protein sequence ID" value="GBP80303.1"/>
    <property type="molecule type" value="Genomic_DNA"/>
</dbReference>
<dbReference type="Proteomes" id="UP000299102">
    <property type="component" value="Unassembled WGS sequence"/>
</dbReference>
<proteinExistence type="predicted"/>
<keyword evidence="1" id="KW-0548">Nucleotidyltransferase</keyword>
<dbReference type="GO" id="GO:0003964">
    <property type="term" value="F:RNA-directed DNA polymerase activity"/>
    <property type="evidence" value="ECO:0007669"/>
    <property type="project" value="UniProtKB-KW"/>
</dbReference>
<reference evidence="1 2" key="1">
    <citation type="journal article" date="2019" name="Commun. Biol.">
        <title>The bagworm genome reveals a unique fibroin gene that provides high tensile strength.</title>
        <authorList>
            <person name="Kono N."/>
            <person name="Nakamura H."/>
            <person name="Ohtoshi R."/>
            <person name="Tomita M."/>
            <person name="Numata K."/>
            <person name="Arakawa K."/>
        </authorList>
    </citation>
    <scope>NUCLEOTIDE SEQUENCE [LARGE SCALE GENOMIC DNA]</scope>
</reference>
<accession>A0A4C1YZD3</accession>
<keyword evidence="2" id="KW-1185">Reference proteome</keyword>
<organism evidence="1 2">
    <name type="scientific">Eumeta variegata</name>
    <name type="common">Bagworm moth</name>
    <name type="synonym">Eumeta japonica</name>
    <dbReference type="NCBI Taxonomy" id="151549"/>
    <lineage>
        <taxon>Eukaryota</taxon>
        <taxon>Metazoa</taxon>
        <taxon>Ecdysozoa</taxon>
        <taxon>Arthropoda</taxon>
        <taxon>Hexapoda</taxon>
        <taxon>Insecta</taxon>
        <taxon>Pterygota</taxon>
        <taxon>Neoptera</taxon>
        <taxon>Endopterygota</taxon>
        <taxon>Lepidoptera</taxon>
        <taxon>Glossata</taxon>
        <taxon>Ditrysia</taxon>
        <taxon>Tineoidea</taxon>
        <taxon>Psychidae</taxon>
        <taxon>Oiketicinae</taxon>
        <taxon>Eumeta</taxon>
    </lineage>
</organism>
<protein>
    <submittedName>
        <fullName evidence="1">RNA-directed DNA polymerase from mobile element jockey</fullName>
    </submittedName>
</protein>
<dbReference type="AlphaFoldDB" id="A0A4C1YZD3"/>
<gene>
    <name evidence="1" type="primary">pol</name>
    <name evidence="1" type="ORF">EVAR_37981_1</name>
</gene>